<protein>
    <recommendedName>
        <fullName evidence="6">Ketoreductase (KR) domain-containing protein</fullName>
    </recommendedName>
</protein>
<dbReference type="PANTHER" id="PTHR24320:SF236">
    <property type="entry name" value="SHORT-CHAIN DEHYDROGENASE-RELATED"/>
    <property type="match status" value="1"/>
</dbReference>
<reference evidence="4 5" key="1">
    <citation type="journal article" date="2011" name="Proc. Natl. Acad. Sci. U.S.A.">
        <title>Evolutionary erosion of yeast sex chromosomes by mating-type switching accidents.</title>
        <authorList>
            <person name="Gordon J.L."/>
            <person name="Armisen D."/>
            <person name="Proux-Wera E."/>
            <person name="Oheigeartaigh S.S."/>
            <person name="Byrne K.P."/>
            <person name="Wolfe K.H."/>
        </authorList>
    </citation>
    <scope>NUCLEOTIDE SEQUENCE [LARGE SCALE GENOMIC DNA]</scope>
    <source>
        <strain evidence="5">ATCC 34711 / CBS 6284 / DSM 70876 / NBRC 10599 / NRRL Y-10934 / UCD 77-7</strain>
    </source>
</reference>
<keyword evidence="2" id="KW-0521">NADP</keyword>
<proteinExistence type="inferred from homology"/>
<dbReference type="GO" id="GO:0016491">
    <property type="term" value="F:oxidoreductase activity"/>
    <property type="evidence" value="ECO:0007669"/>
    <property type="project" value="UniProtKB-KW"/>
</dbReference>
<evidence type="ECO:0000313" key="5">
    <source>
        <dbReference type="Proteomes" id="UP000002866"/>
    </source>
</evidence>
<evidence type="ECO:0000256" key="1">
    <source>
        <dbReference type="ARBA" id="ARBA00006484"/>
    </source>
</evidence>
<dbReference type="RefSeq" id="XP_004178701.1">
    <property type="nucleotide sequence ID" value="XM_004178653.1"/>
</dbReference>
<keyword evidence="3" id="KW-0560">Oxidoreductase</keyword>
<dbReference type="eggNOG" id="KOG1208">
    <property type="taxonomic scope" value="Eukaryota"/>
</dbReference>
<dbReference type="EMBL" id="HE806317">
    <property type="protein sequence ID" value="CCH59182.1"/>
    <property type="molecule type" value="Genomic_DNA"/>
</dbReference>
<dbReference type="HOGENOM" id="CLU_010194_44_6_1"/>
<dbReference type="KEGG" id="tbl:TBLA_0B03410"/>
<evidence type="ECO:0008006" key="6">
    <source>
        <dbReference type="Google" id="ProtNLM"/>
    </source>
</evidence>
<organism evidence="4 5">
    <name type="scientific">Henningerozyma blattae (strain ATCC 34711 / CBS 6284 / DSM 70876 / NBRC 10599 / NRRL Y-10934 / UCD 77-7)</name>
    <name type="common">Yeast</name>
    <name type="synonym">Tetrapisispora blattae</name>
    <dbReference type="NCBI Taxonomy" id="1071380"/>
    <lineage>
        <taxon>Eukaryota</taxon>
        <taxon>Fungi</taxon>
        <taxon>Dikarya</taxon>
        <taxon>Ascomycota</taxon>
        <taxon>Saccharomycotina</taxon>
        <taxon>Saccharomycetes</taxon>
        <taxon>Saccharomycetales</taxon>
        <taxon>Saccharomycetaceae</taxon>
        <taxon>Henningerozyma</taxon>
    </lineage>
</organism>
<dbReference type="InterPro" id="IPR002347">
    <property type="entry name" value="SDR_fam"/>
</dbReference>
<accession>I2GYI0</accession>
<sequence length="337" mass="37780">MTEPTPSYSYCQVTKDILQGFRPVEAKFLPKDYPALSNKTAIVTGCNTGIGFGVMRLLYEKNRNVIGEVKRPNKKVLQEFPLSKGSISIIGNCDFSDLENIPKVALEIKNALSGRPINLIIHNAGLMSSSNNGTSKQGYKAMFQTNVMGPQLLQYFLDPLFLKQDDDLKRIGWVSSGAHLLRFPEYGINWEDPGFTKVLVTKRPSANKLYGQSKASNILQAKAYATKNREIFDKMGCISVSVYPGNLKTYLQRYWGWLRRKTIGELFFDGKYGAYTELYAALSPELTVKDQGSYVVPFGAVAPPRSDVAKGLLNGTDLKFWDMVDNMIELYKEIAYI</sequence>
<evidence type="ECO:0000256" key="2">
    <source>
        <dbReference type="ARBA" id="ARBA00022857"/>
    </source>
</evidence>
<dbReference type="Pfam" id="PF00106">
    <property type="entry name" value="adh_short"/>
    <property type="match status" value="1"/>
</dbReference>
<evidence type="ECO:0000256" key="3">
    <source>
        <dbReference type="ARBA" id="ARBA00023002"/>
    </source>
</evidence>
<dbReference type="Gene3D" id="3.40.50.720">
    <property type="entry name" value="NAD(P)-binding Rossmann-like Domain"/>
    <property type="match status" value="1"/>
</dbReference>
<gene>
    <name evidence="4" type="primary">TBLA0B03410</name>
    <name evidence="4" type="ORF">TBLA_0B03410</name>
</gene>
<dbReference type="PANTHER" id="PTHR24320">
    <property type="entry name" value="RETINOL DEHYDROGENASE"/>
    <property type="match status" value="1"/>
</dbReference>
<keyword evidence="5" id="KW-1185">Reference proteome</keyword>
<dbReference type="GeneID" id="14494776"/>
<dbReference type="PRINTS" id="PR00081">
    <property type="entry name" value="GDHRDH"/>
</dbReference>
<comment type="similarity">
    <text evidence="1">Belongs to the short-chain dehydrogenases/reductases (SDR) family.</text>
</comment>
<evidence type="ECO:0000313" key="4">
    <source>
        <dbReference type="EMBL" id="CCH59182.1"/>
    </source>
</evidence>
<dbReference type="InParanoid" id="I2GYI0"/>
<dbReference type="SUPFAM" id="SSF51735">
    <property type="entry name" value="NAD(P)-binding Rossmann-fold domains"/>
    <property type="match status" value="1"/>
</dbReference>
<dbReference type="AlphaFoldDB" id="I2GYI0"/>
<dbReference type="InterPro" id="IPR036291">
    <property type="entry name" value="NAD(P)-bd_dom_sf"/>
</dbReference>
<dbReference type="Proteomes" id="UP000002866">
    <property type="component" value="Chromosome 2"/>
</dbReference>
<name>I2GYI0_HENB6</name>
<dbReference type="STRING" id="1071380.I2GYI0"/>
<dbReference type="OrthoDB" id="191139at2759"/>
<dbReference type="OMA" id="SHFHGKN"/>